<name>A0A3S4LGG8_CHRVL</name>
<proteinExistence type="predicted"/>
<accession>A0A3S4LGG8</accession>
<dbReference type="AlphaFoldDB" id="A0A3S4LGG8"/>
<reference evidence="1 2" key="1">
    <citation type="submission" date="2018-12" db="EMBL/GenBank/DDBJ databases">
        <authorList>
            <consortium name="Pathogen Informatics"/>
        </authorList>
    </citation>
    <scope>NUCLEOTIDE SEQUENCE [LARGE SCALE GENOMIC DNA]</scope>
    <source>
        <strain evidence="1 2">NCTC9695</strain>
    </source>
</reference>
<evidence type="ECO:0000313" key="2">
    <source>
        <dbReference type="Proteomes" id="UP000275777"/>
    </source>
</evidence>
<dbReference type="EMBL" id="LR134182">
    <property type="protein sequence ID" value="VEB41716.1"/>
    <property type="molecule type" value="Genomic_DNA"/>
</dbReference>
<evidence type="ECO:0000313" key="1">
    <source>
        <dbReference type="EMBL" id="VEB41716.1"/>
    </source>
</evidence>
<dbReference type="SUPFAM" id="SSF55961">
    <property type="entry name" value="Bet v1-like"/>
    <property type="match status" value="1"/>
</dbReference>
<dbReference type="Proteomes" id="UP000275777">
    <property type="component" value="Chromosome"/>
</dbReference>
<sequence length="68" mass="8022">MGVGDSYHVQTVGVKNRLARAGSKVYGKWHEEVRRRYAEQQPEFGAIWLTYYPTSWWSGIPTCWWSAW</sequence>
<organism evidence="1 2">
    <name type="scientific">Chromobacterium violaceum</name>
    <dbReference type="NCBI Taxonomy" id="536"/>
    <lineage>
        <taxon>Bacteria</taxon>
        <taxon>Pseudomonadati</taxon>
        <taxon>Pseudomonadota</taxon>
        <taxon>Betaproteobacteria</taxon>
        <taxon>Neisseriales</taxon>
        <taxon>Chromobacteriaceae</taxon>
        <taxon>Chromobacterium</taxon>
    </lineage>
</organism>
<protein>
    <submittedName>
        <fullName evidence="1">Uncharacterized protein</fullName>
    </submittedName>
</protein>
<gene>
    <name evidence="1" type="ORF">NCTC9695_02149</name>
</gene>